<comment type="caution">
    <text evidence="1">The sequence shown here is derived from an EMBL/GenBank/DDBJ whole genome shotgun (WGS) entry which is preliminary data.</text>
</comment>
<name>A0A9W6YIA2_9STRA</name>
<proteinExistence type="predicted"/>
<dbReference type="Proteomes" id="UP001165083">
    <property type="component" value="Unassembled WGS sequence"/>
</dbReference>
<dbReference type="PANTHER" id="PTHR31973:SF187">
    <property type="entry name" value="MUTATOR TRANSPOSASE MUDRA PROTEIN"/>
    <property type="match status" value="1"/>
</dbReference>
<protein>
    <submittedName>
        <fullName evidence="1">Unnamed protein product</fullName>
    </submittedName>
</protein>
<organism evidence="1 2">
    <name type="scientific">Phytophthora lilii</name>
    <dbReference type="NCBI Taxonomy" id="2077276"/>
    <lineage>
        <taxon>Eukaryota</taxon>
        <taxon>Sar</taxon>
        <taxon>Stramenopiles</taxon>
        <taxon>Oomycota</taxon>
        <taxon>Peronosporomycetes</taxon>
        <taxon>Peronosporales</taxon>
        <taxon>Peronosporaceae</taxon>
        <taxon>Phytophthora</taxon>
    </lineage>
</organism>
<reference evidence="1" key="1">
    <citation type="submission" date="2023-04" db="EMBL/GenBank/DDBJ databases">
        <title>Phytophthora lilii NBRC 32176.</title>
        <authorList>
            <person name="Ichikawa N."/>
            <person name="Sato H."/>
            <person name="Tonouchi N."/>
        </authorList>
    </citation>
    <scope>NUCLEOTIDE SEQUENCE</scope>
    <source>
        <strain evidence="1">NBRC 32176</strain>
    </source>
</reference>
<dbReference type="PANTHER" id="PTHR31973">
    <property type="entry name" value="POLYPROTEIN, PUTATIVE-RELATED"/>
    <property type="match status" value="1"/>
</dbReference>
<accession>A0A9W6YIA2</accession>
<evidence type="ECO:0000313" key="1">
    <source>
        <dbReference type="EMBL" id="GMF65658.1"/>
    </source>
</evidence>
<evidence type="ECO:0000313" key="2">
    <source>
        <dbReference type="Proteomes" id="UP001165083"/>
    </source>
</evidence>
<dbReference type="EMBL" id="BSXW01012492">
    <property type="protein sequence ID" value="GMF65658.1"/>
    <property type="molecule type" value="Genomic_DNA"/>
</dbReference>
<sequence>MAKSRFREPPNYGKTRFVLEASDPNLANSVFSSQNVVHNKCKEFALRCGFQIFVHLDHETPPEKLKSPFYVNVNGNAGQWNITKANFAHNYLKFVGTAKAPCAEGSISRSERAMRNATQQIVQLTALVATEMLPTHNNSTASMSGTAVRKFLKSKGADVSGSAISRMKQRIDDKLHGDLTESYQKLAAYFRLMEERNPGSIWRFETASNGYTFGRACFIPNVGIHMAQMCKPLIGFDGVHLKQDMNTQGVYLVATVKDYNKNIVPFGLALIPQEDQDHWTWFLRTLALNHPAVADYLEGVDKTHWVKYSFHEAFGLPTFNEITSNLSEQANHWMGNELRSAKPLDGFYLYFVKLSKLMSEKRQMAADWIAKGTPSGVVPKMAKQISDRTAAAQMCDFTPCMEGAYSV</sequence>
<keyword evidence="2" id="KW-1185">Reference proteome</keyword>
<dbReference type="OrthoDB" id="104044at2759"/>
<gene>
    <name evidence="1" type="ORF">Plil01_001828500</name>
</gene>
<dbReference type="AlphaFoldDB" id="A0A9W6YIA2"/>